<name>A0A922SZ55_9STRE</name>
<keyword evidence="1" id="KW-0472">Membrane</keyword>
<organism evidence="2 3">
    <name type="scientific">Streptococcus equi subsp. ruminatorum CECT 5772</name>
    <dbReference type="NCBI Taxonomy" id="1051981"/>
    <lineage>
        <taxon>Bacteria</taxon>
        <taxon>Bacillati</taxon>
        <taxon>Bacillota</taxon>
        <taxon>Bacilli</taxon>
        <taxon>Lactobacillales</taxon>
        <taxon>Streptococcaceae</taxon>
        <taxon>Streptococcus</taxon>
    </lineage>
</organism>
<sequence>MLNYKYITLNDSYELNVWLDFVLRDLKKEEKYSKFRFIIKKLSIKNSRTTFQEIESVRKELMGLSELDLKHLRMIIENRETTGIGLEFKAFLQKIFNFFGVIVVGLIPVILGYNSIERVVTSWLNAKTFKSSILLIVWIFVLYIYYVGFKEFFLHDSKKREVRKYLLFLINDILLDMEKH</sequence>
<evidence type="ECO:0000313" key="3">
    <source>
        <dbReference type="Proteomes" id="UP000028704"/>
    </source>
</evidence>
<evidence type="ECO:0000256" key="1">
    <source>
        <dbReference type="SAM" id="Phobius"/>
    </source>
</evidence>
<proteinExistence type="predicted"/>
<accession>A0A922SZ55</accession>
<evidence type="ECO:0000313" key="2">
    <source>
        <dbReference type="EMBL" id="KED03835.1"/>
    </source>
</evidence>
<dbReference type="AlphaFoldDB" id="A0A922SZ55"/>
<keyword evidence="1" id="KW-0812">Transmembrane</keyword>
<dbReference type="Proteomes" id="UP000028704">
    <property type="component" value="Unassembled WGS sequence"/>
</dbReference>
<feature type="transmembrane region" description="Helical" evidence="1">
    <location>
        <begin position="133"/>
        <end position="154"/>
    </location>
</feature>
<comment type="caution">
    <text evidence="2">The sequence shown here is derived from an EMBL/GenBank/DDBJ whole genome shotgun (WGS) entry which is preliminary data.</text>
</comment>
<protein>
    <submittedName>
        <fullName evidence="2">Uncharacterized protein</fullName>
    </submittedName>
</protein>
<gene>
    <name evidence="2" type="ORF">CECT5772_08573</name>
</gene>
<reference evidence="2 3" key="1">
    <citation type="journal article" date="2014" name="Int. J. Syst. Evol. Microbiol.">
        <title>Phylogenomics and the dynamic genome evolution of the genus Streptococcus.</title>
        <authorList>
            <consortium name="The Broad Institute Genome Sequencing Platform"/>
            <person name="Richards V.P."/>
            <person name="Palmer S.R."/>
            <person name="Pavinski Bitar P.D."/>
            <person name="Qin X."/>
            <person name="Weinstock G.M."/>
            <person name="Highlander S.K."/>
            <person name="Town C.D."/>
            <person name="Burne R.A."/>
            <person name="Stanhope M.J."/>
        </authorList>
    </citation>
    <scope>NUCLEOTIDE SEQUENCE [LARGE SCALE GENOMIC DNA]</scope>
    <source>
        <strain evidence="2 3">CECT 5772</strain>
    </source>
</reference>
<feature type="transmembrane region" description="Helical" evidence="1">
    <location>
        <begin position="95"/>
        <end position="113"/>
    </location>
</feature>
<dbReference type="EMBL" id="AWEX01000083">
    <property type="protein sequence ID" value="KED03835.1"/>
    <property type="molecule type" value="Genomic_DNA"/>
</dbReference>
<keyword evidence="1" id="KW-1133">Transmembrane helix</keyword>
<dbReference type="RefSeq" id="WP_037581322.1">
    <property type="nucleotide sequence ID" value="NZ_AWEX01000083.1"/>
</dbReference>